<proteinExistence type="predicted"/>
<evidence type="ECO:0000313" key="1">
    <source>
        <dbReference type="EMBL" id="XBH16851.1"/>
    </source>
</evidence>
<evidence type="ECO:0008006" key="2">
    <source>
        <dbReference type="Google" id="ProtNLM"/>
    </source>
</evidence>
<accession>A0AAU7DHQ0</accession>
<dbReference type="GO" id="GO:0004803">
    <property type="term" value="F:transposase activity"/>
    <property type="evidence" value="ECO:0007669"/>
    <property type="project" value="InterPro"/>
</dbReference>
<reference evidence="1" key="1">
    <citation type="submission" date="2023-03" db="EMBL/GenBank/DDBJ databases">
        <title>Edaphobacter sp.</title>
        <authorList>
            <person name="Huber K.J."/>
            <person name="Papendorf J."/>
            <person name="Pilke C."/>
            <person name="Bunk B."/>
            <person name="Sproeer C."/>
            <person name="Pester M."/>
        </authorList>
    </citation>
    <scope>NUCLEOTIDE SEQUENCE</scope>
    <source>
        <strain evidence="1">DSM 110680</strain>
    </source>
</reference>
<sequence>MDLSKSSRIGLERSVRYYDFNVFTQTKFIEKLRYIHRNPVARGLVEKSEDYRWSSFRHWATGECGPVEIESHWTWTKRGGSDIHTPLMRKLRA</sequence>
<dbReference type="AlphaFoldDB" id="A0AAU7DHQ0"/>
<gene>
    <name evidence="1" type="ORF">P8935_20025</name>
</gene>
<dbReference type="GO" id="GO:0006313">
    <property type="term" value="P:DNA transposition"/>
    <property type="evidence" value="ECO:0007669"/>
    <property type="project" value="InterPro"/>
</dbReference>
<dbReference type="EMBL" id="CP121196">
    <property type="protein sequence ID" value="XBH16851.1"/>
    <property type="molecule type" value="Genomic_DNA"/>
</dbReference>
<dbReference type="Gene3D" id="3.30.70.1290">
    <property type="entry name" value="Transposase IS200-like"/>
    <property type="match status" value="1"/>
</dbReference>
<dbReference type="RefSeq" id="WP_348262079.1">
    <property type="nucleotide sequence ID" value="NZ_CP121196.1"/>
</dbReference>
<dbReference type="GO" id="GO:0003677">
    <property type="term" value="F:DNA binding"/>
    <property type="evidence" value="ECO:0007669"/>
    <property type="project" value="InterPro"/>
</dbReference>
<name>A0AAU7DHQ0_9BACT</name>
<organism evidence="1">
    <name type="scientific">Telmatobacter sp. DSM 110680</name>
    <dbReference type="NCBI Taxonomy" id="3036704"/>
    <lineage>
        <taxon>Bacteria</taxon>
        <taxon>Pseudomonadati</taxon>
        <taxon>Acidobacteriota</taxon>
        <taxon>Terriglobia</taxon>
        <taxon>Terriglobales</taxon>
        <taxon>Acidobacteriaceae</taxon>
        <taxon>Telmatobacter</taxon>
    </lineage>
</organism>
<dbReference type="InterPro" id="IPR036515">
    <property type="entry name" value="Transposase_17_sf"/>
</dbReference>
<protein>
    <recommendedName>
        <fullName evidence="2">Transposase</fullName>
    </recommendedName>
</protein>